<evidence type="ECO:0000313" key="3">
    <source>
        <dbReference type="Proteomes" id="UP000078454"/>
    </source>
</evidence>
<dbReference type="EMBL" id="LYPB01000082">
    <property type="protein sequence ID" value="OAS15513.1"/>
    <property type="molecule type" value="Genomic_DNA"/>
</dbReference>
<dbReference type="PROSITE" id="PS50943">
    <property type="entry name" value="HTH_CROC1"/>
    <property type="match status" value="1"/>
</dbReference>
<dbReference type="OrthoDB" id="2472497at2"/>
<organism evidence="2 3">
    <name type="scientific">Paenibacillus oryzisoli</name>
    <dbReference type="NCBI Taxonomy" id="1850517"/>
    <lineage>
        <taxon>Bacteria</taxon>
        <taxon>Bacillati</taxon>
        <taxon>Bacillota</taxon>
        <taxon>Bacilli</taxon>
        <taxon>Bacillales</taxon>
        <taxon>Paenibacillaceae</taxon>
        <taxon>Paenibacillus</taxon>
    </lineage>
</organism>
<reference evidence="2 3" key="1">
    <citation type="submission" date="2016-05" db="EMBL/GenBank/DDBJ databases">
        <title>Paenibacillus sp. 1ZS3-15 nov., isolated from the rhizosphere soil.</title>
        <authorList>
            <person name="Zhang X.X."/>
            <person name="Zhang J."/>
        </authorList>
    </citation>
    <scope>NUCLEOTIDE SEQUENCE [LARGE SCALE GENOMIC DNA]</scope>
    <source>
        <strain evidence="2 3">1ZS3-15</strain>
    </source>
</reference>
<comment type="caution">
    <text evidence="2">The sequence shown here is derived from an EMBL/GenBank/DDBJ whole genome shotgun (WGS) entry which is preliminary data.</text>
</comment>
<dbReference type="InterPro" id="IPR010982">
    <property type="entry name" value="Lambda_DNA-bd_dom_sf"/>
</dbReference>
<dbReference type="Proteomes" id="UP000078454">
    <property type="component" value="Unassembled WGS sequence"/>
</dbReference>
<dbReference type="SUPFAM" id="SSF47413">
    <property type="entry name" value="lambda repressor-like DNA-binding domains"/>
    <property type="match status" value="1"/>
</dbReference>
<dbReference type="RefSeq" id="WP_068668040.1">
    <property type="nucleotide sequence ID" value="NZ_LYPB01000082.1"/>
</dbReference>
<dbReference type="Gene3D" id="1.10.260.40">
    <property type="entry name" value="lambda repressor-like DNA-binding domains"/>
    <property type="match status" value="1"/>
</dbReference>
<gene>
    <name evidence="2" type="ORF">A8708_13930</name>
</gene>
<evidence type="ECO:0000313" key="2">
    <source>
        <dbReference type="EMBL" id="OAS15513.1"/>
    </source>
</evidence>
<dbReference type="AlphaFoldDB" id="A0A198A3E7"/>
<dbReference type="GO" id="GO:0003677">
    <property type="term" value="F:DNA binding"/>
    <property type="evidence" value="ECO:0007669"/>
    <property type="project" value="InterPro"/>
</dbReference>
<feature type="domain" description="HTH cro/C1-type" evidence="1">
    <location>
        <begin position="10"/>
        <end position="64"/>
    </location>
</feature>
<dbReference type="InterPro" id="IPR001387">
    <property type="entry name" value="Cro/C1-type_HTH"/>
</dbReference>
<proteinExistence type="predicted"/>
<accession>A0A198A3E7</accession>
<sequence length="75" mass="8606">MKFELGRSLLQERLAEHGMGREELARALLYKPERINDYIENKRIMPLQVAISVADTIGCQVRDLYELIEVDSGLS</sequence>
<protein>
    <submittedName>
        <fullName evidence="2">Transcriptional regulator</fullName>
    </submittedName>
</protein>
<dbReference type="SMART" id="SM00530">
    <property type="entry name" value="HTH_XRE"/>
    <property type="match status" value="1"/>
</dbReference>
<evidence type="ECO:0000259" key="1">
    <source>
        <dbReference type="PROSITE" id="PS50943"/>
    </source>
</evidence>
<keyword evidence="3" id="KW-1185">Reference proteome</keyword>
<name>A0A198A3E7_9BACL</name>
<dbReference type="STRING" id="1850517.A8708_13930"/>
<dbReference type="Pfam" id="PF13443">
    <property type="entry name" value="HTH_26"/>
    <property type="match status" value="1"/>
</dbReference>